<organism evidence="9 10">
    <name type="scientific">Thermaerobacter composti</name>
    <dbReference type="NCBI Taxonomy" id="554949"/>
    <lineage>
        <taxon>Bacteria</taxon>
        <taxon>Bacillati</taxon>
        <taxon>Bacillota</taxon>
        <taxon>Clostridia</taxon>
        <taxon>Eubacteriales</taxon>
        <taxon>Clostridiales Family XVII. Incertae Sedis</taxon>
        <taxon>Thermaerobacter</taxon>
    </lineage>
</organism>
<evidence type="ECO:0000256" key="3">
    <source>
        <dbReference type="ARBA" id="ARBA00022679"/>
    </source>
</evidence>
<dbReference type="InterPro" id="IPR001497">
    <property type="entry name" value="MethylDNA_cys_MeTrfase_AS"/>
</dbReference>
<evidence type="ECO:0000259" key="8">
    <source>
        <dbReference type="Pfam" id="PF01035"/>
    </source>
</evidence>
<keyword evidence="2" id="KW-0489">Methyltransferase</keyword>
<evidence type="ECO:0000256" key="1">
    <source>
        <dbReference type="ARBA" id="ARBA00001286"/>
    </source>
</evidence>
<name>A0ABZ0QKT1_9FIRM</name>
<feature type="region of interest" description="Disordered" evidence="7">
    <location>
        <begin position="31"/>
        <end position="62"/>
    </location>
</feature>
<evidence type="ECO:0000256" key="7">
    <source>
        <dbReference type="SAM" id="MobiDB-lite"/>
    </source>
</evidence>
<dbReference type="RefSeq" id="WP_318749977.1">
    <property type="nucleotide sequence ID" value="NZ_CP132508.1"/>
</dbReference>
<dbReference type="Proteomes" id="UP001304683">
    <property type="component" value="Chromosome"/>
</dbReference>
<dbReference type="SUPFAM" id="SSF53155">
    <property type="entry name" value="Methylated DNA-protein cysteine methyltransferase domain"/>
    <property type="match status" value="1"/>
</dbReference>
<evidence type="ECO:0000313" key="10">
    <source>
        <dbReference type="Proteomes" id="UP001304683"/>
    </source>
</evidence>
<dbReference type="PROSITE" id="PS00374">
    <property type="entry name" value="MGMT"/>
    <property type="match status" value="1"/>
</dbReference>
<protein>
    <submittedName>
        <fullName evidence="9">MGMT family protein</fullName>
    </submittedName>
</protein>
<keyword evidence="10" id="KW-1185">Reference proteome</keyword>
<dbReference type="InterPro" id="IPR036217">
    <property type="entry name" value="MethylDNA_cys_MeTrfase_DNAb"/>
</dbReference>
<evidence type="ECO:0000256" key="4">
    <source>
        <dbReference type="ARBA" id="ARBA00022763"/>
    </source>
</evidence>
<dbReference type="CDD" id="cd06445">
    <property type="entry name" value="ATase"/>
    <property type="match status" value="1"/>
</dbReference>
<proteinExistence type="predicted"/>
<dbReference type="EMBL" id="CP132508">
    <property type="protein sequence ID" value="WPD18101.1"/>
    <property type="molecule type" value="Genomic_DNA"/>
</dbReference>
<feature type="compositionally biased region" description="Low complexity" evidence="7">
    <location>
        <begin position="39"/>
        <end position="52"/>
    </location>
</feature>
<keyword evidence="3" id="KW-0808">Transferase</keyword>
<sequence length="193" mass="20165">MATRHFTVVDTPVGPVRITWTPRGVCGLERLDGEAPLTGARPGRRAPSSPGPDGDGAEAPRRDDTRRAAFQALLDAWFAGADVQVPVDLEAAGLSPFARAVLDQVRRIPRGQVRTYAAIARALGRPGAARAVGNAVAANPVALLIPCHRVVRADGRLGQYSGGGPAIKERLLRLEGAWPPRPSPGAPGRDGAA</sequence>
<dbReference type="Pfam" id="PF01035">
    <property type="entry name" value="DNA_binding_1"/>
    <property type="match status" value="1"/>
</dbReference>
<evidence type="ECO:0000256" key="6">
    <source>
        <dbReference type="ARBA" id="ARBA00049348"/>
    </source>
</evidence>
<feature type="domain" description="Methylated-DNA-[protein]-cysteine S-methyltransferase DNA binding" evidence="8">
    <location>
        <begin position="96"/>
        <end position="177"/>
    </location>
</feature>
<keyword evidence="4" id="KW-0227">DNA damage</keyword>
<reference evidence="9 10" key="1">
    <citation type="submission" date="2023-08" db="EMBL/GenBank/DDBJ databases">
        <title>Genome sequence of Thermaerobacter compostii strain Ins1, a spore-forming filamentous bacterium isolated from a deep geothermal reservoir.</title>
        <authorList>
            <person name="Bregnard D."/>
            <person name="Gonzalez D."/>
            <person name="Junier P."/>
        </authorList>
    </citation>
    <scope>NUCLEOTIDE SEQUENCE [LARGE SCALE GENOMIC DNA]</scope>
    <source>
        <strain evidence="9 10">Ins1</strain>
    </source>
</reference>
<comment type="catalytic activity">
    <reaction evidence="1">
        <text>a 4-O-methyl-thymidine in DNA + L-cysteinyl-[protein] = a thymidine in DNA + S-methyl-L-cysteinyl-[protein]</text>
        <dbReference type="Rhea" id="RHEA:53428"/>
        <dbReference type="Rhea" id="RHEA-COMP:10131"/>
        <dbReference type="Rhea" id="RHEA-COMP:10132"/>
        <dbReference type="Rhea" id="RHEA-COMP:13555"/>
        <dbReference type="Rhea" id="RHEA-COMP:13556"/>
        <dbReference type="ChEBI" id="CHEBI:29950"/>
        <dbReference type="ChEBI" id="CHEBI:82612"/>
        <dbReference type="ChEBI" id="CHEBI:137386"/>
        <dbReference type="ChEBI" id="CHEBI:137387"/>
        <dbReference type="EC" id="2.1.1.63"/>
    </reaction>
</comment>
<dbReference type="Gene3D" id="1.10.10.10">
    <property type="entry name" value="Winged helix-like DNA-binding domain superfamily/Winged helix DNA-binding domain"/>
    <property type="match status" value="1"/>
</dbReference>
<dbReference type="PANTHER" id="PTHR10815">
    <property type="entry name" value="METHYLATED-DNA--PROTEIN-CYSTEINE METHYLTRANSFERASE"/>
    <property type="match status" value="1"/>
</dbReference>
<evidence type="ECO:0000256" key="2">
    <source>
        <dbReference type="ARBA" id="ARBA00022603"/>
    </source>
</evidence>
<dbReference type="InterPro" id="IPR036388">
    <property type="entry name" value="WH-like_DNA-bd_sf"/>
</dbReference>
<dbReference type="InterPro" id="IPR014048">
    <property type="entry name" value="MethylDNA_cys_MeTrfase_DNA-bd"/>
</dbReference>
<gene>
    <name evidence="9" type="ORF">Q5761_06805</name>
</gene>
<evidence type="ECO:0000313" key="9">
    <source>
        <dbReference type="EMBL" id="WPD18101.1"/>
    </source>
</evidence>
<comment type="catalytic activity">
    <reaction evidence="6">
        <text>a 6-O-methyl-2'-deoxyguanosine in DNA + L-cysteinyl-[protein] = S-methyl-L-cysteinyl-[protein] + a 2'-deoxyguanosine in DNA</text>
        <dbReference type="Rhea" id="RHEA:24000"/>
        <dbReference type="Rhea" id="RHEA-COMP:10131"/>
        <dbReference type="Rhea" id="RHEA-COMP:10132"/>
        <dbReference type="Rhea" id="RHEA-COMP:11367"/>
        <dbReference type="Rhea" id="RHEA-COMP:11368"/>
        <dbReference type="ChEBI" id="CHEBI:29950"/>
        <dbReference type="ChEBI" id="CHEBI:82612"/>
        <dbReference type="ChEBI" id="CHEBI:85445"/>
        <dbReference type="ChEBI" id="CHEBI:85448"/>
        <dbReference type="EC" id="2.1.1.63"/>
    </reaction>
</comment>
<dbReference type="SUPFAM" id="SSF46767">
    <property type="entry name" value="Methylated DNA-protein cysteine methyltransferase, C-terminal domain"/>
    <property type="match status" value="1"/>
</dbReference>
<keyword evidence="5" id="KW-0234">DNA repair</keyword>
<evidence type="ECO:0000256" key="5">
    <source>
        <dbReference type="ARBA" id="ARBA00023204"/>
    </source>
</evidence>
<dbReference type="NCBIfam" id="TIGR00589">
    <property type="entry name" value="ogt"/>
    <property type="match status" value="1"/>
</dbReference>
<accession>A0ABZ0QKT1</accession>
<dbReference type="InterPro" id="IPR036631">
    <property type="entry name" value="MGMT_N_sf"/>
</dbReference>
<dbReference type="PANTHER" id="PTHR10815:SF13">
    <property type="entry name" value="METHYLATED-DNA--PROTEIN-CYSTEINE METHYLTRANSFERASE"/>
    <property type="match status" value="1"/>
</dbReference>